<organism evidence="1 2">
    <name type="scientific">Artomyces pyxidatus</name>
    <dbReference type="NCBI Taxonomy" id="48021"/>
    <lineage>
        <taxon>Eukaryota</taxon>
        <taxon>Fungi</taxon>
        <taxon>Dikarya</taxon>
        <taxon>Basidiomycota</taxon>
        <taxon>Agaricomycotina</taxon>
        <taxon>Agaricomycetes</taxon>
        <taxon>Russulales</taxon>
        <taxon>Auriscalpiaceae</taxon>
        <taxon>Artomyces</taxon>
    </lineage>
</organism>
<dbReference type="Proteomes" id="UP000814140">
    <property type="component" value="Unassembled WGS sequence"/>
</dbReference>
<reference evidence="1" key="2">
    <citation type="journal article" date="2022" name="New Phytol.">
        <title>Evolutionary transition to the ectomycorrhizal habit in the genomes of a hyperdiverse lineage of mushroom-forming fungi.</title>
        <authorList>
            <person name="Looney B."/>
            <person name="Miyauchi S."/>
            <person name="Morin E."/>
            <person name="Drula E."/>
            <person name="Courty P.E."/>
            <person name="Kohler A."/>
            <person name="Kuo A."/>
            <person name="LaButti K."/>
            <person name="Pangilinan J."/>
            <person name="Lipzen A."/>
            <person name="Riley R."/>
            <person name="Andreopoulos W."/>
            <person name="He G."/>
            <person name="Johnson J."/>
            <person name="Nolan M."/>
            <person name="Tritt A."/>
            <person name="Barry K.W."/>
            <person name="Grigoriev I.V."/>
            <person name="Nagy L.G."/>
            <person name="Hibbett D."/>
            <person name="Henrissat B."/>
            <person name="Matheny P.B."/>
            <person name="Labbe J."/>
            <person name="Martin F.M."/>
        </authorList>
    </citation>
    <scope>NUCLEOTIDE SEQUENCE</scope>
    <source>
        <strain evidence="1">HHB10654</strain>
    </source>
</reference>
<proteinExistence type="predicted"/>
<keyword evidence="2" id="KW-1185">Reference proteome</keyword>
<sequence>MTIGIFLASMDSTIVLSSYASIGNELNQLQNTSWISTGYMLTLASFQPLYGKMSDIFGRKPCLLFAYLVFALGCLLCGLSRSMNELVVARAIAGIGGGGMTTVVSIIMSDIVPLRSRGTWQGLINIIWASGSATGAPLGGILTDSIGWRWAFLFQAPLTIVAFVSVSIALKLPKPAEADLRTQLKRVDFGGAFCLVFAILSLLLGLDHGGNVSWSDPMTISSLSTFVVMFSAFVVVETWIAKEPFAPSRIVVNPTLLATYLCNFFGIASSIATIFYVSLYLQAVRGGSAAMSGLALLPSIFAGVAGSLVGGLIMQATGKYHALTVWNYIAMLAGTITVALTTGLVVNSFVGLEIGIFVMAYGNGSGITTTLIGLIAHAGPADQAIATAVSYLFRSLGSVLGLSVGSTIFQNTLRRYLRQRLSGDDVEDIILHVRESLTYLEELDPATRAIVRTSYELSLQVTFWFAVGLALCTLISSLFMKEKALAR</sequence>
<accession>A0ACB8T8D5</accession>
<evidence type="ECO:0000313" key="2">
    <source>
        <dbReference type="Proteomes" id="UP000814140"/>
    </source>
</evidence>
<comment type="caution">
    <text evidence="1">The sequence shown here is derived from an EMBL/GenBank/DDBJ whole genome shotgun (WGS) entry which is preliminary data.</text>
</comment>
<dbReference type="EMBL" id="MU277196">
    <property type="protein sequence ID" value="KAI0065059.1"/>
    <property type="molecule type" value="Genomic_DNA"/>
</dbReference>
<protein>
    <submittedName>
        <fullName evidence="1">MFS general substrate transporter</fullName>
    </submittedName>
</protein>
<evidence type="ECO:0000313" key="1">
    <source>
        <dbReference type="EMBL" id="KAI0065059.1"/>
    </source>
</evidence>
<name>A0ACB8T8D5_9AGAM</name>
<reference evidence="1" key="1">
    <citation type="submission" date="2021-03" db="EMBL/GenBank/DDBJ databases">
        <authorList>
            <consortium name="DOE Joint Genome Institute"/>
            <person name="Ahrendt S."/>
            <person name="Looney B.P."/>
            <person name="Miyauchi S."/>
            <person name="Morin E."/>
            <person name="Drula E."/>
            <person name="Courty P.E."/>
            <person name="Chicoki N."/>
            <person name="Fauchery L."/>
            <person name="Kohler A."/>
            <person name="Kuo A."/>
            <person name="Labutti K."/>
            <person name="Pangilinan J."/>
            <person name="Lipzen A."/>
            <person name="Riley R."/>
            <person name="Andreopoulos W."/>
            <person name="He G."/>
            <person name="Johnson J."/>
            <person name="Barry K.W."/>
            <person name="Grigoriev I.V."/>
            <person name="Nagy L."/>
            <person name="Hibbett D."/>
            <person name="Henrissat B."/>
            <person name="Matheny P.B."/>
            <person name="Labbe J."/>
            <person name="Martin F."/>
        </authorList>
    </citation>
    <scope>NUCLEOTIDE SEQUENCE</scope>
    <source>
        <strain evidence="1">HHB10654</strain>
    </source>
</reference>
<gene>
    <name evidence="1" type="ORF">BV25DRAFT_1868859</name>
</gene>